<evidence type="ECO:0000256" key="5">
    <source>
        <dbReference type="ARBA" id="ARBA00022500"/>
    </source>
</evidence>
<keyword evidence="7 10" id="KW-0283">Flagellar rotation</keyword>
<evidence type="ECO:0000256" key="3">
    <source>
        <dbReference type="ARBA" id="ARBA00008281"/>
    </source>
</evidence>
<evidence type="ECO:0000313" key="11">
    <source>
        <dbReference type="EMBL" id="MFC5429093.1"/>
    </source>
</evidence>
<evidence type="ECO:0000256" key="9">
    <source>
        <dbReference type="ARBA" id="ARBA00023136"/>
    </source>
</evidence>
<keyword evidence="6 10" id="KW-0812">Transmembrane</keyword>
<evidence type="ECO:0000256" key="10">
    <source>
        <dbReference type="RuleBase" id="RU364125"/>
    </source>
</evidence>
<dbReference type="Proteomes" id="UP001596103">
    <property type="component" value="Unassembled WGS sequence"/>
</dbReference>
<accession>A0ABW0J7U2</accession>
<evidence type="ECO:0000256" key="6">
    <source>
        <dbReference type="ARBA" id="ARBA00022692"/>
    </source>
</evidence>
<dbReference type="PANTHER" id="PTHR35091:SF2">
    <property type="entry name" value="FLAGELLAR PROTEIN FLIL"/>
    <property type="match status" value="1"/>
</dbReference>
<keyword evidence="4" id="KW-1003">Cell membrane</keyword>
<name>A0ABW0J7U2_9BURK</name>
<evidence type="ECO:0000256" key="8">
    <source>
        <dbReference type="ARBA" id="ARBA00022989"/>
    </source>
</evidence>
<dbReference type="PANTHER" id="PTHR35091">
    <property type="entry name" value="FLAGELLAR PROTEIN FLIL"/>
    <property type="match status" value="1"/>
</dbReference>
<protein>
    <recommendedName>
        <fullName evidence="10">Flagellar protein FliL</fullName>
    </recommendedName>
</protein>
<proteinExistence type="inferred from homology"/>
<keyword evidence="5 10" id="KW-0145">Chemotaxis</keyword>
<organism evidence="11 12">
    <name type="scientific">Paraburkholderia denitrificans</name>
    <dbReference type="NCBI Taxonomy" id="694025"/>
    <lineage>
        <taxon>Bacteria</taxon>
        <taxon>Pseudomonadati</taxon>
        <taxon>Pseudomonadota</taxon>
        <taxon>Betaproteobacteria</taxon>
        <taxon>Burkholderiales</taxon>
        <taxon>Burkholderiaceae</taxon>
        <taxon>Paraburkholderia</taxon>
    </lineage>
</organism>
<evidence type="ECO:0000256" key="4">
    <source>
        <dbReference type="ARBA" id="ARBA00022475"/>
    </source>
</evidence>
<keyword evidence="9 10" id="KW-0472">Membrane</keyword>
<reference evidence="12" key="1">
    <citation type="journal article" date="2019" name="Int. J. Syst. Evol. Microbiol.">
        <title>The Global Catalogue of Microorganisms (GCM) 10K type strain sequencing project: providing services to taxonomists for standard genome sequencing and annotation.</title>
        <authorList>
            <consortium name="The Broad Institute Genomics Platform"/>
            <consortium name="The Broad Institute Genome Sequencing Center for Infectious Disease"/>
            <person name="Wu L."/>
            <person name="Ma J."/>
        </authorList>
    </citation>
    <scope>NUCLEOTIDE SEQUENCE [LARGE SCALE GENOMIC DNA]</scope>
    <source>
        <strain evidence="12">CCUG 56042</strain>
    </source>
</reference>
<comment type="function">
    <text evidence="1 10">Controls the rotational direction of flagella during chemotaxis.</text>
</comment>
<keyword evidence="11" id="KW-0966">Cell projection</keyword>
<keyword evidence="11" id="KW-0282">Flagellum</keyword>
<feature type="transmembrane region" description="Helical" evidence="10">
    <location>
        <begin position="51"/>
        <end position="73"/>
    </location>
</feature>
<keyword evidence="11" id="KW-0969">Cilium</keyword>
<evidence type="ECO:0000256" key="1">
    <source>
        <dbReference type="ARBA" id="ARBA00002254"/>
    </source>
</evidence>
<evidence type="ECO:0000256" key="7">
    <source>
        <dbReference type="ARBA" id="ARBA00022779"/>
    </source>
</evidence>
<dbReference type="NCBIfam" id="NF005435">
    <property type="entry name" value="PRK07021.1"/>
    <property type="match status" value="1"/>
</dbReference>
<sequence length="171" mass="18007">MATTTASKQAATESEKPGPMKRYLAPALIAIFAAGAAAGGVWFVMQGHGAGATAATASAATVAASPTPVYFVLDPMTVNLQSDDGDAHYLRIGLTLKVPNQATQDTLKDHTPEIRSRVLLALSAKKPADLATLDGKRALATELSVLISQPSDPREPFMRIDDVLFTEFVVQ</sequence>
<dbReference type="RefSeq" id="WP_377711160.1">
    <property type="nucleotide sequence ID" value="NZ_JBHSMP010000013.1"/>
</dbReference>
<keyword evidence="10" id="KW-0997">Cell inner membrane</keyword>
<comment type="similarity">
    <text evidence="3 10">Belongs to the FliL family.</text>
</comment>
<keyword evidence="8 10" id="KW-1133">Transmembrane helix</keyword>
<dbReference type="EMBL" id="JBHSMP010000013">
    <property type="protein sequence ID" value="MFC5429093.1"/>
    <property type="molecule type" value="Genomic_DNA"/>
</dbReference>
<evidence type="ECO:0000313" key="12">
    <source>
        <dbReference type="Proteomes" id="UP001596103"/>
    </source>
</evidence>
<comment type="subcellular location">
    <subcellularLocation>
        <location evidence="10">Cell inner membrane</location>
    </subcellularLocation>
    <subcellularLocation>
        <location evidence="2">Cell membrane</location>
        <topology evidence="2">Single-pass membrane protein</topology>
    </subcellularLocation>
</comment>
<evidence type="ECO:0000256" key="2">
    <source>
        <dbReference type="ARBA" id="ARBA00004162"/>
    </source>
</evidence>
<comment type="caution">
    <text evidence="11">The sequence shown here is derived from an EMBL/GenBank/DDBJ whole genome shotgun (WGS) entry which is preliminary data.</text>
</comment>
<keyword evidence="12" id="KW-1185">Reference proteome</keyword>
<comment type="caution">
    <text evidence="10">Lacks conserved residue(s) required for the propagation of feature annotation.</text>
</comment>
<dbReference type="Pfam" id="PF03748">
    <property type="entry name" value="FliL"/>
    <property type="match status" value="1"/>
</dbReference>
<feature type="transmembrane region" description="Helical" evidence="10">
    <location>
        <begin position="23"/>
        <end position="45"/>
    </location>
</feature>
<gene>
    <name evidence="11" type="primary">fliL</name>
    <name evidence="11" type="ORF">ACFPTO_09805</name>
</gene>
<dbReference type="InterPro" id="IPR005503">
    <property type="entry name" value="FliL"/>
</dbReference>